<dbReference type="EMBL" id="KF117192">
    <property type="protein sequence ID" value="AIA84445.1"/>
    <property type="molecule type" value="Genomic_DNA"/>
</dbReference>
<evidence type="ECO:0000313" key="1">
    <source>
        <dbReference type="EMBL" id="AIA84445.1"/>
    </source>
</evidence>
<dbReference type="AlphaFoldDB" id="A0A060BUJ2"/>
<protein>
    <submittedName>
        <fullName evidence="1">CAZy families GT8 protein</fullName>
    </submittedName>
</protein>
<reference evidence="1" key="1">
    <citation type="journal article" date="2013" name="Environ. Microbiol.">
        <title>Seasonally variable intestinal metagenomes of the red palm weevil (Rhynchophorus ferrugineus).</title>
        <authorList>
            <person name="Jia S."/>
            <person name="Zhang X."/>
            <person name="Zhang G."/>
            <person name="Yin A."/>
            <person name="Zhang S."/>
            <person name="Li F."/>
            <person name="Wang L."/>
            <person name="Zhao D."/>
            <person name="Yun Q."/>
            <person name="Tala"/>
            <person name="Wang J."/>
            <person name="Sun G."/>
            <person name="Baabdullah M."/>
            <person name="Yu X."/>
            <person name="Hu S."/>
            <person name="Al-Mssallem I.S."/>
            <person name="Yu J."/>
        </authorList>
    </citation>
    <scope>NUCLEOTIDE SEQUENCE</scope>
</reference>
<accession>A0A060BUJ2</accession>
<proteinExistence type="predicted"/>
<sequence>MNMLQYVWFNLPELWDWNSIRVIHYQYEKPWEKDHPKAHLLQPLIDLWWAFHDGGDVPDIAVLQKPGTEAA</sequence>
<organism evidence="1">
    <name type="scientific">uncultured Rhizobium sp</name>
    <dbReference type="NCBI Taxonomy" id="155567"/>
    <lineage>
        <taxon>Bacteria</taxon>
        <taxon>Pseudomonadati</taxon>
        <taxon>Pseudomonadota</taxon>
        <taxon>Alphaproteobacteria</taxon>
        <taxon>Hyphomicrobiales</taxon>
        <taxon>Rhizobiaceae</taxon>
        <taxon>Rhizobium/Agrobacterium group</taxon>
        <taxon>Rhizobium</taxon>
        <taxon>environmental samples</taxon>
    </lineage>
</organism>
<name>A0A060BUJ2_9HYPH</name>